<feature type="compositionally biased region" description="Polar residues" evidence="1">
    <location>
        <begin position="341"/>
        <end position="358"/>
    </location>
</feature>
<feature type="compositionally biased region" description="Polar residues" evidence="1">
    <location>
        <begin position="473"/>
        <end position="486"/>
    </location>
</feature>
<feature type="region of interest" description="Disordered" evidence="1">
    <location>
        <begin position="459"/>
        <end position="486"/>
    </location>
</feature>
<dbReference type="InterPro" id="IPR038777">
    <property type="entry name" value="At4g18490-like"/>
</dbReference>
<feature type="region of interest" description="Disordered" evidence="1">
    <location>
        <begin position="312"/>
        <end position="364"/>
    </location>
</feature>
<reference evidence="2 3" key="1">
    <citation type="submission" date="2018-06" db="EMBL/GenBank/DDBJ databases">
        <title>The Genome of Cuscuta australis (Dodder) Provides Insight into the Evolution of Plant Parasitism.</title>
        <authorList>
            <person name="Liu H."/>
        </authorList>
    </citation>
    <scope>NUCLEOTIDE SEQUENCE [LARGE SCALE GENOMIC DNA]</scope>
    <source>
        <strain evidence="3">cv. Yunnan</strain>
        <tissue evidence="2">Vines</tissue>
    </source>
</reference>
<feature type="compositionally biased region" description="Polar residues" evidence="1">
    <location>
        <begin position="592"/>
        <end position="607"/>
    </location>
</feature>
<evidence type="ECO:0000313" key="2">
    <source>
        <dbReference type="EMBL" id="RAL39389.1"/>
    </source>
</evidence>
<feature type="region of interest" description="Disordered" evidence="1">
    <location>
        <begin position="258"/>
        <end position="297"/>
    </location>
</feature>
<organism evidence="2 3">
    <name type="scientific">Cuscuta australis</name>
    <dbReference type="NCBI Taxonomy" id="267555"/>
    <lineage>
        <taxon>Eukaryota</taxon>
        <taxon>Viridiplantae</taxon>
        <taxon>Streptophyta</taxon>
        <taxon>Embryophyta</taxon>
        <taxon>Tracheophyta</taxon>
        <taxon>Spermatophyta</taxon>
        <taxon>Magnoliopsida</taxon>
        <taxon>eudicotyledons</taxon>
        <taxon>Gunneridae</taxon>
        <taxon>Pentapetalae</taxon>
        <taxon>asterids</taxon>
        <taxon>lamiids</taxon>
        <taxon>Solanales</taxon>
        <taxon>Convolvulaceae</taxon>
        <taxon>Cuscuteae</taxon>
        <taxon>Cuscuta</taxon>
        <taxon>Cuscuta subgen. Grammica</taxon>
        <taxon>Cuscuta sect. Cleistogrammica</taxon>
    </lineage>
</organism>
<keyword evidence="3" id="KW-1185">Reference proteome</keyword>
<dbReference type="Proteomes" id="UP000249390">
    <property type="component" value="Unassembled WGS sequence"/>
</dbReference>
<protein>
    <submittedName>
        <fullName evidence="2">Uncharacterized protein</fullName>
    </submittedName>
</protein>
<feature type="compositionally biased region" description="Basic and acidic residues" evidence="1">
    <location>
        <begin position="93"/>
        <end position="106"/>
    </location>
</feature>
<accession>A0A328D4T0</accession>
<proteinExistence type="predicted"/>
<dbReference type="PANTHER" id="PTHR36380:SF1">
    <property type="entry name" value="OS01G0755100 PROTEIN"/>
    <property type="match status" value="1"/>
</dbReference>
<evidence type="ECO:0000313" key="3">
    <source>
        <dbReference type="Proteomes" id="UP000249390"/>
    </source>
</evidence>
<feature type="compositionally biased region" description="Basic and acidic residues" evidence="1">
    <location>
        <begin position="330"/>
        <end position="340"/>
    </location>
</feature>
<dbReference type="EMBL" id="NQVE01000200">
    <property type="protein sequence ID" value="RAL39389.1"/>
    <property type="molecule type" value="Genomic_DNA"/>
</dbReference>
<feature type="compositionally biased region" description="Low complexity" evidence="1">
    <location>
        <begin position="614"/>
        <end position="624"/>
    </location>
</feature>
<gene>
    <name evidence="2" type="ORF">DM860_002922</name>
</gene>
<dbReference type="AlphaFoldDB" id="A0A328D4T0"/>
<feature type="region of interest" description="Disordered" evidence="1">
    <location>
        <begin position="1"/>
        <end position="22"/>
    </location>
</feature>
<name>A0A328D4T0_9ASTE</name>
<dbReference type="PANTHER" id="PTHR36380">
    <property type="entry name" value="BNAA03G58330D PROTEIN"/>
    <property type="match status" value="1"/>
</dbReference>
<evidence type="ECO:0000256" key="1">
    <source>
        <dbReference type="SAM" id="MobiDB-lite"/>
    </source>
</evidence>
<feature type="region of interest" description="Disordered" evidence="1">
    <location>
        <begin position="86"/>
        <end position="114"/>
    </location>
</feature>
<comment type="caution">
    <text evidence="2">The sequence shown here is derived from an EMBL/GenBank/DDBJ whole genome shotgun (WGS) entry which is preliminary data.</text>
</comment>
<feature type="region of interest" description="Disordered" evidence="1">
    <location>
        <begin position="572"/>
        <end position="636"/>
    </location>
</feature>
<sequence>MAETEKGAASSSNSREKSSSLDLDIGSDFLNSWKSISIGDDPMDFDFGPISKNKKKAFNFDNEDMNFNLDSDFSKMSSFKIDMSDLDISSPCKKSENTKGKSKESSGGDNKGISGGFTFNFDFKELDSFSLQSSPRKEDHSKKDQEIGSFSGAIAHPGSGLITEDGDALVAGSPQKHYVPEKPVTSTAVSLVDSGLTPDTIGKNFSLECTGNNHDASISSTTVTHESELLHTRTSTNTPKAVFQLEKGISPEPVAQEAIEDSHHSSGHESSNNACSSLQGDVGSMATKTSSSDVENDLEDIVDLDSNGEKAMHERVPGHHNHASQETDQEGGKFESDKDLSVSTIEGNNTHSEHTNIASAKKNDHFTKVTEQIEEPISRPLKSLSSSGSAVHNLVKGNGECSAIQSKFFKPSIEIAAQKQMSLIQTKFLDVANKKIGTSQPNQSVGGMVHNGQDEENGTIAGITLPGSKPLLKSSTPQTGCQESSKGLSAKILHVKPLSLSQQSKSMLQNSRNPRVLESSVLSSPSKNTLADSNKICLIKGGTQILGLSSPKHSKNFGASLSVSQSLLLKDGKTSRNPDQNTGLKAIAQAKVTDSITPTTQKPNTTPLKRKTPETTSETTTSSPFKRPSESPNGNRELSAISERIVTAQDNRSEVQATSIKRVECNASQASVFDICQGVNNKKLGALQTLEDDENVDKAEAYTKELEDVNNTMIFMNCFAKTSLIPAAEKYYRDCFSLFPLLLYRFFADMQHAKEEARGSERTFSPVYCE</sequence>